<feature type="region of interest" description="Disordered" evidence="1">
    <location>
        <begin position="1"/>
        <end position="91"/>
    </location>
</feature>
<accession>A0A6J4I921</accession>
<feature type="compositionally biased region" description="Low complexity" evidence="1">
    <location>
        <begin position="32"/>
        <end position="41"/>
    </location>
</feature>
<keyword evidence="2" id="KW-0503">Monooxygenase</keyword>
<protein>
    <submittedName>
        <fullName evidence="2">Antibiotic biosynthesis monooxygenase</fullName>
    </submittedName>
</protein>
<name>A0A6J4I921_9ACTN</name>
<reference evidence="2" key="1">
    <citation type="submission" date="2020-02" db="EMBL/GenBank/DDBJ databases">
        <authorList>
            <person name="Meier V. D."/>
        </authorList>
    </citation>
    <scope>NUCLEOTIDE SEQUENCE</scope>
    <source>
        <strain evidence="2">AVDCRST_MAG41</strain>
    </source>
</reference>
<gene>
    <name evidence="2" type="ORF">AVDCRST_MAG41-1698</name>
</gene>
<dbReference type="EMBL" id="CADCTP010000156">
    <property type="protein sequence ID" value="CAA9245931.1"/>
    <property type="molecule type" value="Genomic_DNA"/>
</dbReference>
<proteinExistence type="predicted"/>
<feature type="compositionally biased region" description="Basic residues" evidence="1">
    <location>
        <begin position="1"/>
        <end position="19"/>
    </location>
</feature>
<dbReference type="GO" id="GO:0004497">
    <property type="term" value="F:monooxygenase activity"/>
    <property type="evidence" value="ECO:0007669"/>
    <property type="project" value="UniProtKB-KW"/>
</dbReference>
<evidence type="ECO:0000256" key="1">
    <source>
        <dbReference type="SAM" id="MobiDB-lite"/>
    </source>
</evidence>
<feature type="non-terminal residue" evidence="2">
    <location>
        <position position="91"/>
    </location>
</feature>
<keyword evidence="2" id="KW-0560">Oxidoreductase</keyword>
<evidence type="ECO:0000313" key="2">
    <source>
        <dbReference type="EMBL" id="CAA9245931.1"/>
    </source>
</evidence>
<dbReference type="AlphaFoldDB" id="A0A6J4I921"/>
<feature type="non-terminal residue" evidence="2">
    <location>
        <position position="1"/>
    </location>
</feature>
<sequence length="91" mass="9882">WRSSMSHRARRTRSSRRTGRSGTRWGTRRAAGRCAWCAGSSRPAGSCCSWSGTRSPRTRGSARRTGSAGGAAGSVRTSPRRRRWSTIATPT</sequence>
<organism evidence="2">
    <name type="scientific">uncultured Mycobacteriales bacterium</name>
    <dbReference type="NCBI Taxonomy" id="581187"/>
    <lineage>
        <taxon>Bacteria</taxon>
        <taxon>Bacillati</taxon>
        <taxon>Actinomycetota</taxon>
        <taxon>Actinomycetes</taxon>
        <taxon>Mycobacteriales</taxon>
        <taxon>environmental samples</taxon>
    </lineage>
</organism>